<dbReference type="InterPro" id="IPR036388">
    <property type="entry name" value="WH-like_DNA-bd_sf"/>
</dbReference>
<organism evidence="9 10">
    <name type="scientific">Plebeiibacterium sediminum</name>
    <dbReference type="NCBI Taxonomy" id="2992112"/>
    <lineage>
        <taxon>Bacteria</taxon>
        <taxon>Pseudomonadati</taxon>
        <taxon>Bacteroidota</taxon>
        <taxon>Bacteroidia</taxon>
        <taxon>Marinilabiliales</taxon>
        <taxon>Marinilabiliaceae</taxon>
        <taxon>Plebeiibacterium</taxon>
    </lineage>
</organism>
<keyword evidence="3" id="KW-0805">Transcription regulation</keyword>
<protein>
    <recommendedName>
        <fullName evidence="2">RNA polymerase sigma factor SigS</fullName>
    </recommendedName>
</protein>
<dbReference type="Pfam" id="PF04542">
    <property type="entry name" value="Sigma70_r2"/>
    <property type="match status" value="1"/>
</dbReference>
<dbReference type="InterPro" id="IPR007627">
    <property type="entry name" value="RNA_pol_sigma70_r2"/>
</dbReference>
<feature type="domain" description="RNA polymerase sigma-70 region 2" evidence="7">
    <location>
        <begin position="16"/>
        <end position="82"/>
    </location>
</feature>
<dbReference type="NCBIfam" id="TIGR02937">
    <property type="entry name" value="sigma70-ECF"/>
    <property type="match status" value="1"/>
</dbReference>
<feature type="domain" description="RNA polymerase sigma factor 70 region 4 type 2" evidence="8">
    <location>
        <begin position="115"/>
        <end position="158"/>
    </location>
</feature>
<comment type="caution">
    <text evidence="9">The sequence shown here is derived from an EMBL/GenBank/DDBJ whole genome shotgun (WGS) entry which is preliminary data.</text>
</comment>
<evidence type="ECO:0000256" key="6">
    <source>
        <dbReference type="ARBA" id="ARBA00024701"/>
    </source>
</evidence>
<dbReference type="InterPro" id="IPR039425">
    <property type="entry name" value="RNA_pol_sigma-70-like"/>
</dbReference>
<gene>
    <name evidence="9" type="ORF">OM075_10500</name>
</gene>
<evidence type="ECO:0000256" key="1">
    <source>
        <dbReference type="ARBA" id="ARBA00007788"/>
    </source>
</evidence>
<proteinExistence type="inferred from homology"/>
<dbReference type="AlphaFoldDB" id="A0AAE3M4E6"/>
<dbReference type="PANTHER" id="PTHR43133:SF46">
    <property type="entry name" value="RNA POLYMERASE SIGMA-70 FACTOR ECF SUBFAMILY"/>
    <property type="match status" value="1"/>
</dbReference>
<evidence type="ECO:0000259" key="7">
    <source>
        <dbReference type="Pfam" id="PF04542"/>
    </source>
</evidence>
<evidence type="ECO:0000259" key="8">
    <source>
        <dbReference type="Pfam" id="PF08281"/>
    </source>
</evidence>
<dbReference type="GO" id="GO:0016987">
    <property type="term" value="F:sigma factor activity"/>
    <property type="evidence" value="ECO:0007669"/>
    <property type="project" value="UniProtKB-KW"/>
</dbReference>
<dbReference type="Pfam" id="PF08281">
    <property type="entry name" value="Sigma70_r4_2"/>
    <property type="match status" value="1"/>
</dbReference>
<accession>A0AAE3M4E6</accession>
<dbReference type="PANTHER" id="PTHR43133">
    <property type="entry name" value="RNA POLYMERASE ECF-TYPE SIGMA FACTO"/>
    <property type="match status" value="1"/>
</dbReference>
<dbReference type="GO" id="GO:0003677">
    <property type="term" value="F:DNA binding"/>
    <property type="evidence" value="ECO:0007669"/>
    <property type="project" value="InterPro"/>
</dbReference>
<dbReference type="Gene3D" id="1.10.10.10">
    <property type="entry name" value="Winged helix-like DNA-binding domain superfamily/Winged helix DNA-binding domain"/>
    <property type="match status" value="1"/>
</dbReference>
<evidence type="ECO:0000256" key="2">
    <source>
        <dbReference type="ARBA" id="ARBA00021245"/>
    </source>
</evidence>
<keyword evidence="10" id="KW-1185">Reference proteome</keyword>
<dbReference type="InterPro" id="IPR013249">
    <property type="entry name" value="RNA_pol_sigma70_r4_t2"/>
</dbReference>
<evidence type="ECO:0000256" key="3">
    <source>
        <dbReference type="ARBA" id="ARBA00023015"/>
    </source>
</evidence>
<comment type="function">
    <text evidence="6">Sigma factors are initiation factors that promote the attachment of RNA polymerase to specific initiation sites and are then released. Sigma-S contributes to the protection against external stress, thus playing a role in cellular fitness and survival.</text>
</comment>
<dbReference type="InterPro" id="IPR013325">
    <property type="entry name" value="RNA_pol_sigma_r2"/>
</dbReference>
<dbReference type="EMBL" id="JAPDPJ010000021">
    <property type="protein sequence ID" value="MCW3786899.1"/>
    <property type="molecule type" value="Genomic_DNA"/>
</dbReference>
<dbReference type="RefSeq" id="WP_301190464.1">
    <property type="nucleotide sequence ID" value="NZ_JAPDPJ010000021.1"/>
</dbReference>
<evidence type="ECO:0000256" key="5">
    <source>
        <dbReference type="ARBA" id="ARBA00023163"/>
    </source>
</evidence>
<dbReference type="GO" id="GO:0006352">
    <property type="term" value="P:DNA-templated transcription initiation"/>
    <property type="evidence" value="ECO:0007669"/>
    <property type="project" value="InterPro"/>
</dbReference>
<keyword evidence="4" id="KW-0731">Sigma factor</keyword>
<dbReference type="SUPFAM" id="SSF46894">
    <property type="entry name" value="C-terminal effector domain of the bipartite response regulators"/>
    <property type="match status" value="1"/>
</dbReference>
<sequence length="169" mass="19606">MSNELDLGKKSNYHRLYSEMYTGLKYFATKLLNSEDEAEDIIQDVWIKVWDKKPVFENKHQLKAYLYQSIRNAALNQIRNSTKKGEYQAGILIDEFEEDISSKIIESEIYALVNQTFSQLSDATKRVYIEKLNGKKYKEIAEDLDISVNTVKKHINNANHGYVSITLSD</sequence>
<evidence type="ECO:0000313" key="9">
    <source>
        <dbReference type="EMBL" id="MCW3786899.1"/>
    </source>
</evidence>
<name>A0AAE3M4E6_9BACT</name>
<dbReference type="Proteomes" id="UP001209229">
    <property type="component" value="Unassembled WGS sequence"/>
</dbReference>
<dbReference type="InterPro" id="IPR016032">
    <property type="entry name" value="Sig_transdc_resp-reg_C-effctor"/>
</dbReference>
<evidence type="ECO:0000256" key="4">
    <source>
        <dbReference type="ARBA" id="ARBA00023082"/>
    </source>
</evidence>
<reference evidence="9" key="1">
    <citation type="submission" date="2022-10" db="EMBL/GenBank/DDBJ databases">
        <authorList>
            <person name="Yu W.X."/>
        </authorList>
    </citation>
    <scope>NUCLEOTIDE SEQUENCE</scope>
    <source>
        <strain evidence="9">AAT</strain>
    </source>
</reference>
<dbReference type="Gene3D" id="1.10.1740.10">
    <property type="match status" value="1"/>
</dbReference>
<dbReference type="InterPro" id="IPR014284">
    <property type="entry name" value="RNA_pol_sigma-70_dom"/>
</dbReference>
<comment type="similarity">
    <text evidence="1">Belongs to the sigma-70 factor family.</text>
</comment>
<keyword evidence="5" id="KW-0804">Transcription</keyword>
<evidence type="ECO:0000313" key="10">
    <source>
        <dbReference type="Proteomes" id="UP001209229"/>
    </source>
</evidence>
<dbReference type="SUPFAM" id="SSF88946">
    <property type="entry name" value="Sigma2 domain of RNA polymerase sigma factors"/>
    <property type="match status" value="1"/>
</dbReference>